<evidence type="ECO:0000259" key="1">
    <source>
        <dbReference type="Pfam" id="PF13470"/>
    </source>
</evidence>
<dbReference type="NCBIfam" id="NF046100">
    <property type="entry name" value="RSP_2648_fam_PIN"/>
    <property type="match status" value="1"/>
</dbReference>
<dbReference type="InterPro" id="IPR029060">
    <property type="entry name" value="PIN-like_dom_sf"/>
</dbReference>
<reference evidence="2 3" key="1">
    <citation type="submission" date="2016-10" db="EMBL/GenBank/DDBJ databases">
        <authorList>
            <person name="de Groot N.N."/>
        </authorList>
    </citation>
    <scope>NUCLEOTIDE SEQUENCE [LARGE SCALE GENOMIC DNA]</scope>
    <source>
        <strain evidence="2 3">DSM 3857</strain>
    </source>
</reference>
<dbReference type="Proteomes" id="UP000198761">
    <property type="component" value="Unassembled WGS sequence"/>
</dbReference>
<dbReference type="EMBL" id="FOCE01000002">
    <property type="protein sequence ID" value="SEM79149.1"/>
    <property type="molecule type" value="Genomic_DNA"/>
</dbReference>
<organism evidence="2 3">
    <name type="scientific">Gemmobacter aquatilis</name>
    <dbReference type="NCBI Taxonomy" id="933059"/>
    <lineage>
        <taxon>Bacteria</taxon>
        <taxon>Pseudomonadati</taxon>
        <taxon>Pseudomonadota</taxon>
        <taxon>Alphaproteobacteria</taxon>
        <taxon>Rhodobacterales</taxon>
        <taxon>Paracoccaceae</taxon>
        <taxon>Gemmobacter</taxon>
    </lineage>
</organism>
<dbReference type="OrthoDB" id="211933at2"/>
<protein>
    <submittedName>
        <fullName evidence="2">PIN domain-containing protein</fullName>
    </submittedName>
</protein>
<dbReference type="Pfam" id="PF13470">
    <property type="entry name" value="PIN_3"/>
    <property type="match status" value="1"/>
</dbReference>
<evidence type="ECO:0000313" key="2">
    <source>
        <dbReference type="EMBL" id="SEM79149.1"/>
    </source>
</evidence>
<dbReference type="STRING" id="933059.SAMN04488103_10288"/>
<gene>
    <name evidence="2" type="ORF">SAMN04488103_10288</name>
</gene>
<dbReference type="AlphaFoldDB" id="A0A1H8B9R0"/>
<accession>A0A1H8B9R0</accession>
<sequence>MKVVLDACVLFPTVLREILLGVARAGLYEPVWSERILEEWARAVRRLGPGAEAVARGDAALMQAAFPRACAKARPDIEARLVLPDANDAHVLAVAISAGADAILTFNATDFPRHLLAEEHLDRRDPDGFLWELWSGDPDTVGATVRAVHAEAERLAGQPVSLKAMLKRVKLNRFAKALGAEGV</sequence>
<dbReference type="SUPFAM" id="SSF88723">
    <property type="entry name" value="PIN domain-like"/>
    <property type="match status" value="1"/>
</dbReference>
<feature type="domain" description="PIN" evidence="1">
    <location>
        <begin position="2"/>
        <end position="107"/>
    </location>
</feature>
<evidence type="ECO:0000313" key="3">
    <source>
        <dbReference type="Proteomes" id="UP000198761"/>
    </source>
</evidence>
<dbReference type="InterPro" id="IPR002716">
    <property type="entry name" value="PIN_dom"/>
</dbReference>
<dbReference type="RefSeq" id="WP_091297469.1">
    <property type="nucleotide sequence ID" value="NZ_FOCE01000002.1"/>
</dbReference>
<proteinExistence type="predicted"/>
<name>A0A1H8B9R0_9RHOB</name>
<keyword evidence="3" id="KW-1185">Reference proteome</keyword>